<comment type="cofactor">
    <cofactor evidence="1">
        <name>Mg(2+)</name>
        <dbReference type="ChEBI" id="CHEBI:18420"/>
    </cofactor>
</comment>
<dbReference type="GO" id="GO:0043139">
    <property type="term" value="F:5'-3' DNA helicase activity"/>
    <property type="evidence" value="ECO:0007669"/>
    <property type="project" value="UniProtKB-EC"/>
</dbReference>
<dbReference type="InterPro" id="IPR027417">
    <property type="entry name" value="P-loop_NTPase"/>
</dbReference>
<dbReference type="GO" id="GO:0000723">
    <property type="term" value="P:telomere maintenance"/>
    <property type="evidence" value="ECO:0007669"/>
    <property type="project" value="InterPro"/>
</dbReference>
<dbReference type="Pfam" id="PF05970">
    <property type="entry name" value="PIF1"/>
    <property type="match status" value="1"/>
</dbReference>
<proteinExistence type="inferred from homology"/>
<dbReference type="EC" id="5.6.2.3" evidence="1"/>
<dbReference type="SUPFAM" id="SSF52540">
    <property type="entry name" value="P-loop containing nucleoside triphosphate hydrolases"/>
    <property type="match status" value="1"/>
</dbReference>
<accession>A0A8X6R214</accession>
<keyword evidence="1" id="KW-0547">Nucleotide-binding</keyword>
<keyword evidence="1" id="KW-0067">ATP-binding</keyword>
<keyword evidence="1" id="KW-0234">DNA repair</keyword>
<protein>
    <recommendedName>
        <fullName evidence="1">ATP-dependent DNA helicase</fullName>
        <ecNumber evidence="1">5.6.2.3</ecNumber>
    </recommendedName>
</protein>
<dbReference type="GO" id="GO:0006281">
    <property type="term" value="P:DNA repair"/>
    <property type="evidence" value="ECO:0007669"/>
    <property type="project" value="UniProtKB-KW"/>
</dbReference>
<comment type="catalytic activity">
    <reaction evidence="1">
        <text>ATP + H2O = ADP + phosphate + H(+)</text>
        <dbReference type="Rhea" id="RHEA:13065"/>
        <dbReference type="ChEBI" id="CHEBI:15377"/>
        <dbReference type="ChEBI" id="CHEBI:15378"/>
        <dbReference type="ChEBI" id="CHEBI:30616"/>
        <dbReference type="ChEBI" id="CHEBI:43474"/>
        <dbReference type="ChEBI" id="CHEBI:456216"/>
        <dbReference type="EC" id="5.6.2.3"/>
    </reaction>
</comment>
<dbReference type="PANTHER" id="PTHR47642">
    <property type="entry name" value="ATP-DEPENDENT DNA HELICASE"/>
    <property type="match status" value="1"/>
</dbReference>
<comment type="similarity">
    <text evidence="1">Belongs to the helicase family.</text>
</comment>
<evidence type="ECO:0000313" key="3">
    <source>
        <dbReference type="EMBL" id="GFX86675.1"/>
    </source>
</evidence>
<evidence type="ECO:0000256" key="1">
    <source>
        <dbReference type="RuleBase" id="RU363044"/>
    </source>
</evidence>
<dbReference type="AlphaFoldDB" id="A0A8X6R214"/>
<dbReference type="EMBL" id="BMAU01021013">
    <property type="protein sequence ID" value="GFX86675.1"/>
    <property type="molecule type" value="Genomic_DNA"/>
</dbReference>
<reference evidence="3" key="1">
    <citation type="submission" date="2020-08" db="EMBL/GenBank/DDBJ databases">
        <title>Multicomponent nature underlies the extraordinary mechanical properties of spider dragline silk.</title>
        <authorList>
            <person name="Kono N."/>
            <person name="Nakamura H."/>
            <person name="Mori M."/>
            <person name="Yoshida Y."/>
            <person name="Ohtoshi R."/>
            <person name="Malay A.D."/>
            <person name="Moran D.A.P."/>
            <person name="Tomita M."/>
            <person name="Numata K."/>
            <person name="Arakawa K."/>
        </authorList>
    </citation>
    <scope>NUCLEOTIDE SEQUENCE</scope>
</reference>
<dbReference type="InterPro" id="IPR051055">
    <property type="entry name" value="PIF1_helicase"/>
</dbReference>
<sequence>MTCASTGKAAVAISGTTVHTALKISLSRLLLLNSETAQQYRTLFKYIKVIIIDEVSMISAQLLLKVDSSVKQITGNLQSNFGELDIILIGDLRQLPLVRSTPIYKQPKQTLVGPIL</sequence>
<dbReference type="GO" id="GO:0016787">
    <property type="term" value="F:hydrolase activity"/>
    <property type="evidence" value="ECO:0007669"/>
    <property type="project" value="UniProtKB-KW"/>
</dbReference>
<name>A0A8X6R214_TRICX</name>
<keyword evidence="1" id="KW-0227">DNA damage</keyword>
<keyword evidence="1" id="KW-0378">Hydrolase</keyword>
<keyword evidence="1 3" id="KW-0347">Helicase</keyword>
<keyword evidence="4" id="KW-1185">Reference proteome</keyword>
<comment type="caution">
    <text evidence="3">The sequence shown here is derived from an EMBL/GenBank/DDBJ whole genome shotgun (WGS) entry which is preliminary data.</text>
</comment>
<dbReference type="Gene3D" id="3.40.50.300">
    <property type="entry name" value="P-loop containing nucleotide triphosphate hydrolases"/>
    <property type="match status" value="1"/>
</dbReference>
<feature type="domain" description="DNA helicase Pif1-like DEAD-box helicase" evidence="2">
    <location>
        <begin position="2"/>
        <end position="99"/>
    </location>
</feature>
<dbReference type="Proteomes" id="UP000887159">
    <property type="component" value="Unassembled WGS sequence"/>
</dbReference>
<gene>
    <name evidence="3" type="ORF">TNCV_1408741</name>
</gene>
<dbReference type="GO" id="GO:0005524">
    <property type="term" value="F:ATP binding"/>
    <property type="evidence" value="ECO:0007669"/>
    <property type="project" value="UniProtKB-KW"/>
</dbReference>
<dbReference type="InterPro" id="IPR010285">
    <property type="entry name" value="DNA_helicase_pif1-like_DEAD"/>
</dbReference>
<evidence type="ECO:0000313" key="4">
    <source>
        <dbReference type="Proteomes" id="UP000887159"/>
    </source>
</evidence>
<evidence type="ECO:0000259" key="2">
    <source>
        <dbReference type="Pfam" id="PF05970"/>
    </source>
</evidence>
<organism evidence="3 4">
    <name type="scientific">Trichonephila clavipes</name>
    <name type="common">Golden silk orbweaver</name>
    <name type="synonym">Nephila clavipes</name>
    <dbReference type="NCBI Taxonomy" id="2585209"/>
    <lineage>
        <taxon>Eukaryota</taxon>
        <taxon>Metazoa</taxon>
        <taxon>Ecdysozoa</taxon>
        <taxon>Arthropoda</taxon>
        <taxon>Chelicerata</taxon>
        <taxon>Arachnida</taxon>
        <taxon>Araneae</taxon>
        <taxon>Araneomorphae</taxon>
        <taxon>Entelegynae</taxon>
        <taxon>Araneoidea</taxon>
        <taxon>Nephilidae</taxon>
        <taxon>Trichonephila</taxon>
    </lineage>
</organism>
<keyword evidence="1" id="KW-0233">DNA recombination</keyword>
<dbReference type="GO" id="GO:0006310">
    <property type="term" value="P:DNA recombination"/>
    <property type="evidence" value="ECO:0007669"/>
    <property type="project" value="UniProtKB-KW"/>
</dbReference>